<comment type="caution">
    <text evidence="11">The sequence shown here is derived from an EMBL/GenBank/DDBJ whole genome shotgun (WGS) entry which is preliminary data.</text>
</comment>
<keyword evidence="3" id="KW-1003">Cell membrane</keyword>
<organism evidence="11 12">
    <name type="scientific">Sessilibacter corallicola</name>
    <dbReference type="NCBI Taxonomy" id="2904075"/>
    <lineage>
        <taxon>Bacteria</taxon>
        <taxon>Pseudomonadati</taxon>
        <taxon>Pseudomonadota</taxon>
        <taxon>Gammaproteobacteria</taxon>
        <taxon>Cellvibrionales</taxon>
        <taxon>Cellvibrionaceae</taxon>
        <taxon>Sessilibacter</taxon>
    </lineage>
</organism>
<dbReference type="Proteomes" id="UP001465153">
    <property type="component" value="Unassembled WGS sequence"/>
</dbReference>
<dbReference type="Pfam" id="PF05231">
    <property type="entry name" value="MASE1"/>
    <property type="match status" value="1"/>
</dbReference>
<dbReference type="InterPro" id="IPR000160">
    <property type="entry name" value="GGDEF_dom"/>
</dbReference>
<dbReference type="InterPro" id="IPR029787">
    <property type="entry name" value="Nucleotide_cyclase"/>
</dbReference>
<feature type="transmembrane region" description="Helical" evidence="9">
    <location>
        <begin position="243"/>
        <end position="262"/>
    </location>
</feature>
<feature type="transmembrane region" description="Helical" evidence="9">
    <location>
        <begin position="84"/>
        <end position="106"/>
    </location>
</feature>
<evidence type="ECO:0000259" key="10">
    <source>
        <dbReference type="PROSITE" id="PS50887"/>
    </source>
</evidence>
<evidence type="ECO:0000256" key="1">
    <source>
        <dbReference type="ARBA" id="ARBA00004651"/>
    </source>
</evidence>
<feature type="transmembrane region" description="Helical" evidence="9">
    <location>
        <begin position="42"/>
        <end position="64"/>
    </location>
</feature>
<comment type="catalytic activity">
    <reaction evidence="7">
        <text>2 GTP = 3',3'-c-di-GMP + 2 diphosphate</text>
        <dbReference type="Rhea" id="RHEA:24898"/>
        <dbReference type="ChEBI" id="CHEBI:33019"/>
        <dbReference type="ChEBI" id="CHEBI:37565"/>
        <dbReference type="ChEBI" id="CHEBI:58805"/>
        <dbReference type="EC" id="2.7.7.65"/>
    </reaction>
</comment>
<dbReference type="EMBL" id="BAABWN010000010">
    <property type="protein sequence ID" value="GAA6169130.1"/>
    <property type="molecule type" value="Genomic_DNA"/>
</dbReference>
<evidence type="ECO:0000313" key="11">
    <source>
        <dbReference type="EMBL" id="GAA6169130.1"/>
    </source>
</evidence>
<dbReference type="SMART" id="SM00267">
    <property type="entry name" value="GGDEF"/>
    <property type="match status" value="1"/>
</dbReference>
<feature type="coiled-coil region" evidence="8">
    <location>
        <begin position="294"/>
        <end position="336"/>
    </location>
</feature>
<protein>
    <recommendedName>
        <fullName evidence="2">diguanylate cyclase</fullName>
        <ecNumber evidence="2">2.7.7.65</ecNumber>
    </recommendedName>
</protein>
<dbReference type="Pfam" id="PF00990">
    <property type="entry name" value="GGDEF"/>
    <property type="match status" value="1"/>
</dbReference>
<evidence type="ECO:0000256" key="6">
    <source>
        <dbReference type="ARBA" id="ARBA00023136"/>
    </source>
</evidence>
<keyword evidence="5 9" id="KW-1133">Transmembrane helix</keyword>
<accession>A0ABQ0ABV4</accession>
<dbReference type="InterPro" id="IPR043128">
    <property type="entry name" value="Rev_trsase/Diguanyl_cyclase"/>
</dbReference>
<dbReference type="EC" id="2.7.7.65" evidence="2"/>
<proteinExistence type="predicted"/>
<evidence type="ECO:0000256" key="8">
    <source>
        <dbReference type="SAM" id="Coils"/>
    </source>
</evidence>
<evidence type="ECO:0000256" key="2">
    <source>
        <dbReference type="ARBA" id="ARBA00012528"/>
    </source>
</evidence>
<evidence type="ECO:0000256" key="5">
    <source>
        <dbReference type="ARBA" id="ARBA00022989"/>
    </source>
</evidence>
<keyword evidence="8" id="KW-0175">Coiled coil</keyword>
<dbReference type="Gene3D" id="3.30.70.270">
    <property type="match status" value="1"/>
</dbReference>
<feature type="domain" description="GGDEF" evidence="10">
    <location>
        <begin position="367"/>
        <end position="500"/>
    </location>
</feature>
<sequence length="510" mass="56845">MDFSTEYKQGIWPAIRWFLYTVGMMWVATAVSHALEHDTYEITIIWPAGAVGIWLFIRYGRLGFIPVILGQEAYHVFSMPYETIFTFFSACNGVAAWLGAAAYYYLGGRNDNISQLKPILSLVFGATAIQSFFSAITGCIALAITRSLNLIDLEIIFIRWFFSDLTGNVLFCPLLLAVSDKKSWIGLSFKARVVPIIIAGSVLIIMWFLVNSPALESLGQYPAMLLSLPACLWLSMRKNTAMVTISLVVILTGSLFVTTLVAREIDDGNFIALQIYAAIIMGSCMVLHSMRLSRDQAIAELDMQKQQLEFAVARRTEQLQKQVEETEALAAKLEQQALSDYLTGLPNRRAFTLQVNQELQRNERSGQSLALLLVDIDHFKRVNDDYGHITGDTALKTLGVAFDELVRQGTDFVARLGGEEFGFLLPDTDRAGALKTAERIRKTVESVPIDYPGGQFYVTVSIGVAISVRRRTIEQMLNEADKAMYRAKYNGRNRVEYGYDLEVTTGSGSG</sequence>
<feature type="transmembrane region" description="Helical" evidence="9">
    <location>
        <begin position="156"/>
        <end position="179"/>
    </location>
</feature>
<evidence type="ECO:0000256" key="4">
    <source>
        <dbReference type="ARBA" id="ARBA00022692"/>
    </source>
</evidence>
<dbReference type="PANTHER" id="PTHR45138">
    <property type="entry name" value="REGULATORY COMPONENTS OF SENSORY TRANSDUCTION SYSTEM"/>
    <property type="match status" value="1"/>
</dbReference>
<reference evidence="11 12" key="1">
    <citation type="submission" date="2024-04" db="EMBL/GenBank/DDBJ databases">
        <title>Draft genome sequence of Sessilibacter corallicola NBRC 116591.</title>
        <authorList>
            <person name="Miyakawa T."/>
            <person name="Kusuya Y."/>
            <person name="Miura T."/>
        </authorList>
    </citation>
    <scope>NUCLEOTIDE SEQUENCE [LARGE SCALE GENOMIC DNA]</scope>
    <source>
        <strain evidence="11 12">KU-00831-HH</strain>
    </source>
</reference>
<dbReference type="NCBIfam" id="TIGR00254">
    <property type="entry name" value="GGDEF"/>
    <property type="match status" value="1"/>
</dbReference>
<feature type="transmembrane region" description="Helical" evidence="9">
    <location>
        <begin position="17"/>
        <end position="35"/>
    </location>
</feature>
<feature type="transmembrane region" description="Helical" evidence="9">
    <location>
        <begin position="268"/>
        <end position="287"/>
    </location>
</feature>
<evidence type="ECO:0000256" key="3">
    <source>
        <dbReference type="ARBA" id="ARBA00022475"/>
    </source>
</evidence>
<comment type="subcellular location">
    <subcellularLocation>
        <location evidence="1">Cell membrane</location>
        <topology evidence="1">Multi-pass membrane protein</topology>
    </subcellularLocation>
</comment>
<keyword evidence="6 9" id="KW-0472">Membrane</keyword>
<name>A0ABQ0ABV4_9GAMM</name>
<keyword evidence="4 9" id="KW-0812">Transmembrane</keyword>
<dbReference type="RefSeq" id="WP_233086837.1">
    <property type="nucleotide sequence ID" value="NZ_BAABWN010000010.1"/>
</dbReference>
<dbReference type="CDD" id="cd01949">
    <property type="entry name" value="GGDEF"/>
    <property type="match status" value="1"/>
</dbReference>
<evidence type="ECO:0000313" key="12">
    <source>
        <dbReference type="Proteomes" id="UP001465153"/>
    </source>
</evidence>
<gene>
    <name evidence="11" type="ORF">NBRC116591_29410</name>
</gene>
<dbReference type="PROSITE" id="PS50887">
    <property type="entry name" value="GGDEF"/>
    <property type="match status" value="1"/>
</dbReference>
<dbReference type="PANTHER" id="PTHR45138:SF9">
    <property type="entry name" value="DIGUANYLATE CYCLASE DGCM-RELATED"/>
    <property type="match status" value="1"/>
</dbReference>
<keyword evidence="12" id="KW-1185">Reference proteome</keyword>
<feature type="transmembrane region" description="Helical" evidence="9">
    <location>
        <begin position="191"/>
        <end position="212"/>
    </location>
</feature>
<evidence type="ECO:0000256" key="9">
    <source>
        <dbReference type="SAM" id="Phobius"/>
    </source>
</evidence>
<feature type="transmembrane region" description="Helical" evidence="9">
    <location>
        <begin position="118"/>
        <end position="144"/>
    </location>
</feature>
<dbReference type="SUPFAM" id="SSF55073">
    <property type="entry name" value="Nucleotide cyclase"/>
    <property type="match status" value="1"/>
</dbReference>
<dbReference type="InterPro" id="IPR007895">
    <property type="entry name" value="MASE1"/>
</dbReference>
<evidence type="ECO:0000256" key="7">
    <source>
        <dbReference type="ARBA" id="ARBA00034247"/>
    </source>
</evidence>
<dbReference type="InterPro" id="IPR050469">
    <property type="entry name" value="Diguanylate_Cyclase"/>
</dbReference>